<evidence type="ECO:0000256" key="5">
    <source>
        <dbReference type="ARBA" id="ARBA00022692"/>
    </source>
</evidence>
<keyword evidence="6 8" id="KW-1133">Transmembrane helix</keyword>
<keyword evidence="4 8" id="KW-1003">Cell membrane</keyword>
<name>A0ABM9I7T8_9GAMM</name>
<keyword evidence="8" id="KW-0406">Ion transport</keyword>
<keyword evidence="5 8" id="KW-0812">Transmembrane</keyword>
<evidence type="ECO:0000256" key="6">
    <source>
        <dbReference type="ARBA" id="ARBA00022989"/>
    </source>
</evidence>
<evidence type="ECO:0000256" key="7">
    <source>
        <dbReference type="ARBA" id="ARBA00023136"/>
    </source>
</evidence>
<dbReference type="InterPro" id="IPR045861">
    <property type="entry name" value="CorA_cytoplasmic_dom"/>
</dbReference>
<dbReference type="InterPro" id="IPR004488">
    <property type="entry name" value="Mg/Co-transport_prot_CorA"/>
</dbReference>
<gene>
    <name evidence="8 9" type="primary">corA</name>
    <name evidence="9" type="ORF">MSZNOR_4316</name>
</gene>
<dbReference type="SUPFAM" id="SSF143865">
    <property type="entry name" value="CorA soluble domain-like"/>
    <property type="match status" value="1"/>
</dbReference>
<dbReference type="InterPro" id="IPR002523">
    <property type="entry name" value="MgTranspt_CorA/ZnTranspt_ZntB"/>
</dbReference>
<feature type="transmembrane region" description="Helical" evidence="8">
    <location>
        <begin position="264"/>
        <end position="283"/>
    </location>
</feature>
<evidence type="ECO:0000313" key="10">
    <source>
        <dbReference type="Proteomes" id="UP001162030"/>
    </source>
</evidence>
<dbReference type="SUPFAM" id="SSF144083">
    <property type="entry name" value="Magnesium transport protein CorA, transmembrane region"/>
    <property type="match status" value="1"/>
</dbReference>
<protein>
    <recommendedName>
        <fullName evidence="8">Magnesium transport protein CorA</fullName>
    </recommendedName>
</protein>
<evidence type="ECO:0000313" key="9">
    <source>
        <dbReference type="EMBL" id="CAI8944632.1"/>
    </source>
</evidence>
<dbReference type="NCBIfam" id="TIGR00383">
    <property type="entry name" value="corA"/>
    <property type="match status" value="1"/>
</dbReference>
<reference evidence="9 10" key="1">
    <citation type="submission" date="2023-03" db="EMBL/GenBank/DDBJ databases">
        <authorList>
            <person name="Pearce D."/>
        </authorList>
    </citation>
    <scope>NUCLEOTIDE SEQUENCE [LARGE SCALE GENOMIC DNA]</scope>
    <source>
        <strain evidence="9">Msz</strain>
    </source>
</reference>
<dbReference type="PANTHER" id="PTHR46494">
    <property type="entry name" value="CORA FAMILY METAL ION TRANSPORTER (EUROFUNG)"/>
    <property type="match status" value="1"/>
</dbReference>
<dbReference type="RefSeq" id="WP_026609709.1">
    <property type="nucleotide sequence ID" value="NZ_OX458333.1"/>
</dbReference>
<accession>A0ABM9I7T8</accession>
<keyword evidence="10" id="KW-1185">Reference proteome</keyword>
<dbReference type="EMBL" id="OX458333">
    <property type="protein sequence ID" value="CAI8944632.1"/>
    <property type="molecule type" value="Genomic_DNA"/>
</dbReference>
<keyword evidence="7 8" id="KW-0472">Membrane</keyword>
<dbReference type="Proteomes" id="UP001162030">
    <property type="component" value="Chromosome"/>
</dbReference>
<feature type="transmembrane region" description="Helical" evidence="8">
    <location>
        <begin position="295"/>
        <end position="312"/>
    </location>
</feature>
<dbReference type="InterPro" id="IPR045863">
    <property type="entry name" value="CorA_TM1_TM2"/>
</dbReference>
<comment type="subcellular location">
    <subcellularLocation>
        <location evidence="1">Cell membrane</location>
        <topology evidence="1">Multi-pass membrane protein</topology>
    </subcellularLocation>
    <subcellularLocation>
        <location evidence="8">Membrane</location>
        <topology evidence="8">Multi-pass membrane protein</topology>
    </subcellularLocation>
</comment>
<proteinExistence type="inferred from homology"/>
<dbReference type="CDD" id="cd12830">
    <property type="entry name" value="MtCorA-like"/>
    <property type="match status" value="1"/>
</dbReference>
<dbReference type="Gene3D" id="1.20.58.340">
    <property type="entry name" value="Magnesium transport protein CorA, transmembrane region"/>
    <property type="match status" value="2"/>
</dbReference>
<comment type="similarity">
    <text evidence="2 8">Belongs to the CorA metal ion transporter (MIT) (TC 1.A.35) family.</text>
</comment>
<dbReference type="PANTHER" id="PTHR46494:SF1">
    <property type="entry name" value="CORA FAMILY METAL ION TRANSPORTER (EUROFUNG)"/>
    <property type="match status" value="1"/>
</dbReference>
<evidence type="ECO:0000256" key="4">
    <source>
        <dbReference type="ARBA" id="ARBA00022475"/>
    </source>
</evidence>
<keyword evidence="8" id="KW-0460">Magnesium</keyword>
<evidence type="ECO:0000256" key="1">
    <source>
        <dbReference type="ARBA" id="ARBA00004651"/>
    </source>
</evidence>
<sequence length="321" mass="37016">MYIRCAAYRNGQRIDDIGVENISELLADPESFVWVGLAEPDPSELLQLQAEFGLHELAVEDARSAHQRPKLEEYKGSLFVVLHTVELRDGEVHFGETHLFVGKQFLISIRHQSSLGYGRARTRCESLPQLLAKGSGFPLYAVLDLIVDNFMPVVEHYQSLLEELEEDIFENRSHRDAMERLYDLKRHLLRLRNAAMPLLDICNALMRLHPEIVPKDLRVYFRDVLDHVHRIIRATDTMRETLSDAMQANLALITVRQNEVVKRLAGWGAILALPTMVFSMYGMNFKFMPELELRFGYPAVLAATLIGCVWLYRRLKRAEWL</sequence>
<dbReference type="Pfam" id="PF01544">
    <property type="entry name" value="CorA"/>
    <property type="match status" value="1"/>
</dbReference>
<comment type="function">
    <text evidence="8">Mediates influx of magnesium ions.</text>
</comment>
<dbReference type="Gene3D" id="3.30.460.20">
    <property type="entry name" value="CorA soluble domain-like"/>
    <property type="match status" value="1"/>
</dbReference>
<evidence type="ECO:0000256" key="2">
    <source>
        <dbReference type="ARBA" id="ARBA00009765"/>
    </source>
</evidence>
<evidence type="ECO:0000256" key="3">
    <source>
        <dbReference type="ARBA" id="ARBA00022448"/>
    </source>
</evidence>
<organism evidence="9 10">
    <name type="scientific">Methylocaldum szegediense</name>
    <dbReference type="NCBI Taxonomy" id="73780"/>
    <lineage>
        <taxon>Bacteria</taxon>
        <taxon>Pseudomonadati</taxon>
        <taxon>Pseudomonadota</taxon>
        <taxon>Gammaproteobacteria</taxon>
        <taxon>Methylococcales</taxon>
        <taxon>Methylococcaceae</taxon>
        <taxon>Methylocaldum</taxon>
    </lineage>
</organism>
<evidence type="ECO:0000256" key="8">
    <source>
        <dbReference type="RuleBase" id="RU362010"/>
    </source>
</evidence>
<keyword evidence="3 8" id="KW-0813">Transport</keyword>